<dbReference type="InterPro" id="IPR049704">
    <property type="entry name" value="Aminotrans_3_PPA_site"/>
</dbReference>
<reference evidence="5" key="1">
    <citation type="submission" date="2023-08" db="EMBL/GenBank/DDBJ databases">
        <title>Rhodospirillaceae gen. nov., a novel taxon isolated from the Yangtze River Yuezi River estuary sludge.</title>
        <authorList>
            <person name="Ruan L."/>
        </authorList>
    </citation>
    <scope>NUCLEOTIDE SEQUENCE [LARGE SCALE GENOMIC DNA]</scope>
    <source>
        <strain evidence="5">R-7</strain>
    </source>
</reference>
<dbReference type="GO" id="GO:0008483">
    <property type="term" value="F:transaminase activity"/>
    <property type="evidence" value="ECO:0007669"/>
    <property type="project" value="UniProtKB-KW"/>
</dbReference>
<dbReference type="InterPro" id="IPR005814">
    <property type="entry name" value="Aminotrans_3"/>
</dbReference>
<dbReference type="Pfam" id="PF00202">
    <property type="entry name" value="Aminotran_3"/>
    <property type="match status" value="1"/>
</dbReference>
<keyword evidence="2 3" id="KW-0663">Pyridoxal phosphate</keyword>
<keyword evidence="4" id="KW-0032">Aminotransferase</keyword>
<comment type="cofactor">
    <cofactor evidence="1">
        <name>pyridoxal 5'-phosphate</name>
        <dbReference type="ChEBI" id="CHEBI:597326"/>
    </cofactor>
</comment>
<dbReference type="InterPro" id="IPR015424">
    <property type="entry name" value="PyrdxlP-dep_Trfase"/>
</dbReference>
<dbReference type="Proteomes" id="UP001230156">
    <property type="component" value="Unassembled WGS sequence"/>
</dbReference>
<sequence>MPRDLPNSKDTELLNRARRVVPNGVWGHMATRAIGPGFPQFFSRSDGCRVWDADGNEYIDFMCAWGPNVLGYRNAAVDNAALAQMKSADIGNGPTEVMVELAELLVDTVDHADWALFQKNGTDATTTCVTVARAATGRRKILAARGSYHGAVPWCSPSLVGVTAEDRANLIQFDYNDTASLVAAVAEAGSDLAAIILTAFKHDVQRDQALPDAAFLMAARQACDRTGAALILDDVRAGFRLDVRGSWARYGVKPDLAAYSKAIANGWPLACVAGVESLREAAGKIFTTGSFWYGAAAMAAAVATIKILRETDALKKTAAMGERFREGLAQAAARHGYRLRQTGPVQMPMVLFEGDQDLAIGNAFCAAGLRHGIYMHPRHSMFLCAAHEAADIDRALEAVDRAFSDIAAAGFHPH</sequence>
<evidence type="ECO:0000313" key="5">
    <source>
        <dbReference type="Proteomes" id="UP001230156"/>
    </source>
</evidence>
<comment type="caution">
    <text evidence="4">The sequence shown here is derived from an EMBL/GenBank/DDBJ whole genome shotgun (WGS) entry which is preliminary data.</text>
</comment>
<gene>
    <name evidence="4" type="ORF">Q8A70_18955</name>
</gene>
<proteinExistence type="inferred from homology"/>
<keyword evidence="4" id="KW-0808">Transferase</keyword>
<evidence type="ECO:0000256" key="3">
    <source>
        <dbReference type="RuleBase" id="RU003560"/>
    </source>
</evidence>
<dbReference type="EMBL" id="JAUYVI010000006">
    <property type="protein sequence ID" value="MDQ7249777.1"/>
    <property type="molecule type" value="Genomic_DNA"/>
</dbReference>
<accession>A0ABU0YRF8</accession>
<dbReference type="InterPro" id="IPR015422">
    <property type="entry name" value="PyrdxlP-dep_Trfase_small"/>
</dbReference>
<dbReference type="RefSeq" id="WP_379958162.1">
    <property type="nucleotide sequence ID" value="NZ_JAUYVI010000006.1"/>
</dbReference>
<dbReference type="Gene3D" id="3.90.1150.10">
    <property type="entry name" value="Aspartate Aminotransferase, domain 1"/>
    <property type="match status" value="1"/>
</dbReference>
<evidence type="ECO:0000256" key="1">
    <source>
        <dbReference type="ARBA" id="ARBA00001933"/>
    </source>
</evidence>
<dbReference type="Gene3D" id="3.40.640.10">
    <property type="entry name" value="Type I PLP-dependent aspartate aminotransferase-like (Major domain)"/>
    <property type="match status" value="1"/>
</dbReference>
<evidence type="ECO:0000313" key="4">
    <source>
        <dbReference type="EMBL" id="MDQ7249777.1"/>
    </source>
</evidence>
<keyword evidence="5" id="KW-1185">Reference proteome</keyword>
<dbReference type="PROSITE" id="PS00600">
    <property type="entry name" value="AA_TRANSFER_CLASS_3"/>
    <property type="match status" value="1"/>
</dbReference>
<dbReference type="PANTHER" id="PTHR43713:SF3">
    <property type="entry name" value="GLUTAMATE-1-SEMIALDEHYDE 2,1-AMINOMUTASE 1, CHLOROPLASTIC-RELATED"/>
    <property type="match status" value="1"/>
</dbReference>
<dbReference type="SUPFAM" id="SSF53383">
    <property type="entry name" value="PLP-dependent transferases"/>
    <property type="match status" value="1"/>
</dbReference>
<organism evidence="4 5">
    <name type="scientific">Dongia sedimenti</name>
    <dbReference type="NCBI Taxonomy" id="3064282"/>
    <lineage>
        <taxon>Bacteria</taxon>
        <taxon>Pseudomonadati</taxon>
        <taxon>Pseudomonadota</taxon>
        <taxon>Alphaproteobacteria</taxon>
        <taxon>Rhodospirillales</taxon>
        <taxon>Dongiaceae</taxon>
        <taxon>Dongia</taxon>
    </lineage>
</organism>
<evidence type="ECO:0000256" key="2">
    <source>
        <dbReference type="ARBA" id="ARBA00022898"/>
    </source>
</evidence>
<dbReference type="PANTHER" id="PTHR43713">
    <property type="entry name" value="GLUTAMATE-1-SEMIALDEHYDE 2,1-AMINOMUTASE"/>
    <property type="match status" value="1"/>
</dbReference>
<comment type="similarity">
    <text evidence="3">Belongs to the class-III pyridoxal-phosphate-dependent aminotransferase family.</text>
</comment>
<protein>
    <submittedName>
        <fullName evidence="4">Aminotransferase class III-fold pyridoxal phosphate-dependent enzyme</fullName>
    </submittedName>
</protein>
<name>A0ABU0YRF8_9PROT</name>
<dbReference type="InterPro" id="IPR015421">
    <property type="entry name" value="PyrdxlP-dep_Trfase_major"/>
</dbReference>